<accession>W7V3Q3</accession>
<dbReference type="InterPro" id="IPR013762">
    <property type="entry name" value="Integrase-like_cat_sf"/>
</dbReference>
<dbReference type="GO" id="GO:0006310">
    <property type="term" value="P:DNA recombination"/>
    <property type="evidence" value="ECO:0007669"/>
    <property type="project" value="UniProtKB-KW"/>
</dbReference>
<evidence type="ECO:0000256" key="1">
    <source>
        <dbReference type="ARBA" id="ARBA00023172"/>
    </source>
</evidence>
<reference evidence="3 4" key="1">
    <citation type="journal article" date="2014" name="PLoS ONE">
        <title>Rumen cellulosomics: divergent fiber-degrading strategies revealed by comparative genome-wide analysis of six ruminococcal strains.</title>
        <authorList>
            <person name="Dassa B."/>
            <person name="Borovok I."/>
            <person name="Ruimy-Israeli V."/>
            <person name="Lamed R."/>
            <person name="Flint H.J."/>
            <person name="Duncan S.H."/>
            <person name="Henrissat B."/>
            <person name="Coutinho P."/>
            <person name="Morrison M."/>
            <person name="Mosoni P."/>
            <person name="Yeoman C.J."/>
            <person name="White B.A."/>
            <person name="Bayer E.A."/>
        </authorList>
    </citation>
    <scope>NUCLEOTIDE SEQUENCE [LARGE SCALE GENOMIC DNA]</scope>
    <source>
        <strain evidence="3 4">007c</strain>
    </source>
</reference>
<comment type="caution">
    <text evidence="3">The sequence shown here is derived from an EMBL/GenBank/DDBJ whole genome shotgun (WGS) entry which is preliminary data.</text>
</comment>
<keyword evidence="4" id="KW-1185">Reference proteome</keyword>
<dbReference type="eggNOG" id="COG4974">
    <property type="taxonomic scope" value="Bacteria"/>
</dbReference>
<dbReference type="GO" id="GO:0015074">
    <property type="term" value="P:DNA integration"/>
    <property type="evidence" value="ECO:0007669"/>
    <property type="project" value="InterPro"/>
</dbReference>
<evidence type="ECO:0000313" key="4">
    <source>
        <dbReference type="Proteomes" id="UP000019365"/>
    </source>
</evidence>
<evidence type="ECO:0000259" key="2">
    <source>
        <dbReference type="PROSITE" id="PS51898"/>
    </source>
</evidence>
<dbReference type="GO" id="GO:0003677">
    <property type="term" value="F:DNA binding"/>
    <property type="evidence" value="ECO:0007669"/>
    <property type="project" value="InterPro"/>
</dbReference>
<dbReference type="OrthoDB" id="9785687at2"/>
<dbReference type="Pfam" id="PF00589">
    <property type="entry name" value="Phage_integrase"/>
    <property type="match status" value="1"/>
</dbReference>
<dbReference type="Gene3D" id="1.10.443.10">
    <property type="entry name" value="Intergrase catalytic core"/>
    <property type="match status" value="1"/>
</dbReference>
<dbReference type="SUPFAM" id="SSF56349">
    <property type="entry name" value="DNA breaking-rejoining enzymes"/>
    <property type="match status" value="1"/>
</dbReference>
<dbReference type="AlphaFoldDB" id="W7V3Q3"/>
<organism evidence="3 4">
    <name type="scientific">Ruminococcus flavefaciens 007c</name>
    <dbReference type="NCBI Taxonomy" id="1341157"/>
    <lineage>
        <taxon>Bacteria</taxon>
        <taxon>Bacillati</taxon>
        <taxon>Bacillota</taxon>
        <taxon>Clostridia</taxon>
        <taxon>Eubacteriales</taxon>
        <taxon>Oscillospiraceae</taxon>
        <taxon>Ruminococcus</taxon>
    </lineage>
</organism>
<dbReference type="RefSeq" id="WP_051456434.1">
    <property type="nucleotide sequence ID" value="NZ_ATAX01000002.1"/>
</dbReference>
<protein>
    <recommendedName>
        <fullName evidence="2">Tyr recombinase domain-containing protein</fullName>
    </recommendedName>
</protein>
<name>W7V3Q3_RUMFL</name>
<dbReference type="EMBL" id="ATAX01000002">
    <property type="protein sequence ID" value="EWM55317.1"/>
    <property type="molecule type" value="Genomic_DNA"/>
</dbReference>
<keyword evidence="1" id="KW-0233">DNA recombination</keyword>
<sequence length="411" mass="47599">MDKMVCYDDLSAHLLELIDKEHYSKHTLRDMKFILKTFSAYMKRNNIIEYNPEIGEKLVSYCKDELHVCPSRVSRAKNIVGKLNRLLLGLDGREALWSYHSPLLVLPDNLQKVLEEYLSFCRENGNRETTLQYKEWICTRFLHSLSELGCRDISTLTGANVQNAFLSLNHMRYWERIGPFLRFLYNSRLVDRDYSRLVLYHKKQEIFPTTYSPEEVSAIEKSLDCTNPNGVRNLAIILLLSRYGIRACDIAALTFDNVDFTMNRISFIQQKTGDPWEAELLPEIKAALLDYITNVRPQNTEYREIFLTLMIPHKPVDYRAINTMIGERIKESAVDINGRKHGSRIFRSSLASNMINDKVSTEVVRKVLGHGTKYALKHYVKIDMESMKLCALPVPEPTGNFAELLKMKEAE</sequence>
<dbReference type="InterPro" id="IPR011010">
    <property type="entry name" value="DNA_brk_join_enz"/>
</dbReference>
<dbReference type="Proteomes" id="UP000019365">
    <property type="component" value="Unassembled WGS sequence"/>
</dbReference>
<proteinExistence type="predicted"/>
<dbReference type="PATRIC" id="fig|1341157.4.peg.1"/>
<dbReference type="PROSITE" id="PS51898">
    <property type="entry name" value="TYR_RECOMBINASE"/>
    <property type="match status" value="1"/>
</dbReference>
<gene>
    <name evidence="3" type="ORF">RF007C_00065</name>
</gene>
<dbReference type="InterPro" id="IPR002104">
    <property type="entry name" value="Integrase_catalytic"/>
</dbReference>
<evidence type="ECO:0000313" key="3">
    <source>
        <dbReference type="EMBL" id="EWM55317.1"/>
    </source>
</evidence>
<feature type="domain" description="Tyr recombinase" evidence="2">
    <location>
        <begin position="206"/>
        <end position="392"/>
    </location>
</feature>